<name>A0AAD7QJT2_9ASCO</name>
<feature type="non-terminal residue" evidence="1">
    <location>
        <position position="1"/>
    </location>
</feature>
<comment type="caution">
    <text evidence="1">The sequence shown here is derived from an EMBL/GenBank/DDBJ whole genome shotgun (WGS) entry which is preliminary data.</text>
</comment>
<protein>
    <submittedName>
        <fullName evidence="1">Uncharacterized protein</fullName>
    </submittedName>
</protein>
<gene>
    <name evidence="1" type="ORF">POJ06DRAFT_264107</name>
</gene>
<keyword evidence="2" id="KW-1185">Reference proteome</keyword>
<dbReference type="EMBL" id="JARPMG010000016">
    <property type="protein sequence ID" value="KAJ8096466.1"/>
    <property type="molecule type" value="Genomic_DNA"/>
</dbReference>
<reference evidence="1" key="1">
    <citation type="submission" date="2023-03" db="EMBL/GenBank/DDBJ databases">
        <title>Near-Complete genome sequence of Lipomyces tetrasporous NRRL Y-64009, an oleaginous yeast capable of growing on lignocellulosic hydrolysates.</title>
        <authorList>
            <consortium name="Lawrence Berkeley National Laboratory"/>
            <person name="Jagtap S.S."/>
            <person name="Liu J.-J."/>
            <person name="Walukiewicz H.E."/>
            <person name="Pangilinan J."/>
            <person name="Lipzen A."/>
            <person name="Ahrendt S."/>
            <person name="Koriabine M."/>
            <person name="Cobaugh K."/>
            <person name="Salamov A."/>
            <person name="Yoshinaga Y."/>
            <person name="Ng V."/>
            <person name="Daum C."/>
            <person name="Grigoriev I.V."/>
            <person name="Slininger P.J."/>
            <person name="Dien B.S."/>
            <person name="Jin Y.-S."/>
            <person name="Rao C.V."/>
        </authorList>
    </citation>
    <scope>NUCLEOTIDE SEQUENCE</scope>
    <source>
        <strain evidence="1">NRRL Y-64009</strain>
    </source>
</reference>
<dbReference type="AlphaFoldDB" id="A0AAD7QJT2"/>
<dbReference type="Proteomes" id="UP001217417">
    <property type="component" value="Unassembled WGS sequence"/>
</dbReference>
<organism evidence="1 2">
    <name type="scientific">Lipomyces tetrasporus</name>
    <dbReference type="NCBI Taxonomy" id="54092"/>
    <lineage>
        <taxon>Eukaryota</taxon>
        <taxon>Fungi</taxon>
        <taxon>Dikarya</taxon>
        <taxon>Ascomycota</taxon>
        <taxon>Saccharomycotina</taxon>
        <taxon>Lipomycetes</taxon>
        <taxon>Lipomycetales</taxon>
        <taxon>Lipomycetaceae</taxon>
        <taxon>Lipomyces</taxon>
    </lineage>
</organism>
<evidence type="ECO:0000313" key="2">
    <source>
        <dbReference type="Proteomes" id="UP001217417"/>
    </source>
</evidence>
<dbReference type="GeneID" id="80884141"/>
<sequence length="128" mass="14807">ISKALDAMPPEASRWLMTNGPEHLAVRGNRLGHRTSNVAESFNGWILEARSLLVHAMMERIGVQIMLSRAERLKDIYKLRRHGKRITEAAAKLQKSISLAREYIVSWFQSMHTNTKSERKEEKAFRYT</sequence>
<proteinExistence type="predicted"/>
<dbReference type="RefSeq" id="XP_056039916.1">
    <property type="nucleotide sequence ID" value="XM_056188975.1"/>
</dbReference>
<accession>A0AAD7QJT2</accession>
<evidence type="ECO:0000313" key="1">
    <source>
        <dbReference type="EMBL" id="KAJ8096466.1"/>
    </source>
</evidence>